<organism evidence="3 4">
    <name type="scientific">Saccharothrix mutabilis subsp. mutabilis</name>
    <dbReference type="NCBI Taxonomy" id="66855"/>
    <lineage>
        <taxon>Bacteria</taxon>
        <taxon>Bacillati</taxon>
        <taxon>Actinomycetota</taxon>
        <taxon>Actinomycetes</taxon>
        <taxon>Pseudonocardiales</taxon>
        <taxon>Pseudonocardiaceae</taxon>
        <taxon>Saccharothrix</taxon>
    </lineage>
</organism>
<gene>
    <name evidence="3" type="ORF">GCM10010492_60470</name>
</gene>
<dbReference type="Gene3D" id="3.40.50.720">
    <property type="entry name" value="NAD(P)-binding Rossmann-like Domain"/>
    <property type="match status" value="1"/>
</dbReference>
<dbReference type="InterPro" id="IPR045010">
    <property type="entry name" value="MDR_fam"/>
</dbReference>
<dbReference type="Gene3D" id="3.90.180.10">
    <property type="entry name" value="Medium-chain alcohol dehydrogenases, catalytic domain"/>
    <property type="match status" value="1"/>
</dbReference>
<dbReference type="PANTHER" id="PTHR43205">
    <property type="entry name" value="PROSTAGLANDIN REDUCTASE"/>
    <property type="match status" value="1"/>
</dbReference>
<dbReference type="SMART" id="SM00829">
    <property type="entry name" value="PKS_ER"/>
    <property type="match status" value="1"/>
</dbReference>
<dbReference type="SUPFAM" id="SSF50129">
    <property type="entry name" value="GroES-like"/>
    <property type="match status" value="1"/>
</dbReference>
<comment type="caution">
    <text evidence="3">The sequence shown here is derived from an EMBL/GenBank/DDBJ whole genome shotgun (WGS) entry which is preliminary data.</text>
</comment>
<sequence length="335" mass="34789">MPFSSREWRLAARPVGEPKPTDFTFATTTVPDPGPGQVVVRNDHLSVDPYMRGRMNEGESYVPPFALGEPMTGSAVGTVVASEAPSLPVGATVTHFLGWREHALLGEADVQVVDTTLAPATAYLGVLGTTGLTAWATLKEVAPVREGDVVFVSGAAGAVGSVAARLARELGAAKVIGSAGGPVKAARLTADFGYDVALDYRAGDIHAQLTAAAPEGVDVYLDNVGGDHLDAALRVMNRHGRVGLVGAISAYNATSLPTGPAHLPLAIGKRITLRGMIVGDHLHLAADYVRRAAGWLAEGRLVTDETVVDGIENAVEAFLGLMKGANTGKMLVRTS</sequence>
<dbReference type="SUPFAM" id="SSF51735">
    <property type="entry name" value="NAD(P)-binding Rossmann-fold domains"/>
    <property type="match status" value="1"/>
</dbReference>
<keyword evidence="4" id="KW-1185">Reference proteome</keyword>
<dbReference type="InterPro" id="IPR041694">
    <property type="entry name" value="ADH_N_2"/>
</dbReference>
<evidence type="ECO:0000313" key="4">
    <source>
        <dbReference type="Proteomes" id="UP001500416"/>
    </source>
</evidence>
<dbReference type="CDD" id="cd05288">
    <property type="entry name" value="PGDH"/>
    <property type="match status" value="1"/>
</dbReference>
<feature type="domain" description="Enoyl reductase (ER)" evidence="2">
    <location>
        <begin position="20"/>
        <end position="332"/>
    </location>
</feature>
<evidence type="ECO:0000259" key="2">
    <source>
        <dbReference type="SMART" id="SM00829"/>
    </source>
</evidence>
<dbReference type="InterPro" id="IPR011032">
    <property type="entry name" value="GroES-like_sf"/>
</dbReference>
<dbReference type="Proteomes" id="UP001500416">
    <property type="component" value="Unassembled WGS sequence"/>
</dbReference>
<accession>A0ABP3E779</accession>
<dbReference type="EMBL" id="BAAABU010000019">
    <property type="protein sequence ID" value="GAA0251921.1"/>
    <property type="molecule type" value="Genomic_DNA"/>
</dbReference>
<dbReference type="PANTHER" id="PTHR43205:SF7">
    <property type="entry name" value="PROSTAGLANDIN REDUCTASE 1"/>
    <property type="match status" value="1"/>
</dbReference>
<proteinExistence type="predicted"/>
<dbReference type="Pfam" id="PF00107">
    <property type="entry name" value="ADH_zinc_N"/>
    <property type="match status" value="1"/>
</dbReference>
<dbReference type="InterPro" id="IPR013149">
    <property type="entry name" value="ADH-like_C"/>
</dbReference>
<dbReference type="InterPro" id="IPR036291">
    <property type="entry name" value="NAD(P)-bd_dom_sf"/>
</dbReference>
<evidence type="ECO:0000313" key="3">
    <source>
        <dbReference type="EMBL" id="GAA0251921.1"/>
    </source>
</evidence>
<reference evidence="4" key="1">
    <citation type="journal article" date="2019" name="Int. J. Syst. Evol. Microbiol.">
        <title>The Global Catalogue of Microorganisms (GCM) 10K type strain sequencing project: providing services to taxonomists for standard genome sequencing and annotation.</title>
        <authorList>
            <consortium name="The Broad Institute Genomics Platform"/>
            <consortium name="The Broad Institute Genome Sequencing Center for Infectious Disease"/>
            <person name="Wu L."/>
            <person name="Ma J."/>
        </authorList>
    </citation>
    <scope>NUCLEOTIDE SEQUENCE [LARGE SCALE GENOMIC DNA]</scope>
    <source>
        <strain evidence="4">JCM 3380</strain>
    </source>
</reference>
<dbReference type="Pfam" id="PF16884">
    <property type="entry name" value="ADH_N_2"/>
    <property type="match status" value="1"/>
</dbReference>
<keyword evidence="1" id="KW-0560">Oxidoreductase</keyword>
<dbReference type="InterPro" id="IPR020843">
    <property type="entry name" value="ER"/>
</dbReference>
<evidence type="ECO:0000256" key="1">
    <source>
        <dbReference type="ARBA" id="ARBA00023002"/>
    </source>
</evidence>
<protein>
    <submittedName>
        <fullName evidence="3">NADP-dependent oxidoreductase</fullName>
    </submittedName>
</protein>
<name>A0ABP3E779_9PSEU</name>
<dbReference type="RefSeq" id="WP_343937343.1">
    <property type="nucleotide sequence ID" value="NZ_BAAABU010000019.1"/>
</dbReference>